<keyword evidence="6" id="KW-0804">Transcription</keyword>
<evidence type="ECO:0000313" key="11">
    <source>
        <dbReference type="EMBL" id="RAR76840.1"/>
    </source>
</evidence>
<comment type="similarity">
    <text evidence="1">Belongs to the FlgM family.</text>
</comment>
<dbReference type="InterPro" id="IPR031316">
    <property type="entry name" value="FlgM_C"/>
</dbReference>
<keyword evidence="12" id="KW-1185">Reference proteome</keyword>
<evidence type="ECO:0000256" key="7">
    <source>
        <dbReference type="ARBA" id="ARBA00024739"/>
    </source>
</evidence>
<name>A0A328YSZ9_9BURK</name>
<accession>A0A328YSZ9</accession>
<dbReference type="NCBIfam" id="TIGR03824">
    <property type="entry name" value="FlgM_jcvi"/>
    <property type="match status" value="1"/>
</dbReference>
<dbReference type="OrthoDB" id="7066611at2"/>
<evidence type="ECO:0000313" key="12">
    <source>
        <dbReference type="Proteomes" id="UP000248856"/>
    </source>
</evidence>
<evidence type="ECO:0000256" key="1">
    <source>
        <dbReference type="ARBA" id="ARBA00005322"/>
    </source>
</evidence>
<dbReference type="SUPFAM" id="SSF101498">
    <property type="entry name" value="Anti-sigma factor FlgM"/>
    <property type="match status" value="1"/>
</dbReference>
<dbReference type="EMBL" id="QLTA01000042">
    <property type="protein sequence ID" value="RAR76840.1"/>
    <property type="molecule type" value="Genomic_DNA"/>
</dbReference>
<keyword evidence="3" id="KW-0678">Repressor</keyword>
<keyword evidence="5" id="KW-0805">Transcription regulation</keyword>
<feature type="domain" description="Anti-sigma-28 factor FlgM C-terminal" evidence="10">
    <location>
        <begin position="43"/>
        <end position="85"/>
    </location>
</feature>
<evidence type="ECO:0000256" key="3">
    <source>
        <dbReference type="ARBA" id="ARBA00022491"/>
    </source>
</evidence>
<dbReference type="RefSeq" id="WP_111880032.1">
    <property type="nucleotide sequence ID" value="NZ_CBCSGC010000044.1"/>
</dbReference>
<feature type="region of interest" description="Disordered" evidence="9">
    <location>
        <begin position="1"/>
        <end position="43"/>
    </location>
</feature>
<organism evidence="11 12">
    <name type="scientific">Paracidovorax anthurii</name>
    <dbReference type="NCBI Taxonomy" id="78229"/>
    <lineage>
        <taxon>Bacteria</taxon>
        <taxon>Pseudomonadati</taxon>
        <taxon>Pseudomonadota</taxon>
        <taxon>Betaproteobacteria</taxon>
        <taxon>Burkholderiales</taxon>
        <taxon>Comamonadaceae</taxon>
        <taxon>Paracidovorax</taxon>
    </lineage>
</organism>
<reference evidence="11 12" key="1">
    <citation type="submission" date="2018-06" db="EMBL/GenBank/DDBJ databases">
        <title>Genomic Encyclopedia of Archaeal and Bacterial Type Strains, Phase II (KMG-II): from individual species to whole genera.</title>
        <authorList>
            <person name="Goeker M."/>
        </authorList>
    </citation>
    <scope>NUCLEOTIDE SEQUENCE [LARGE SCALE GENOMIC DNA]</scope>
    <source>
        <strain evidence="11 12">CFPB 3232</strain>
    </source>
</reference>
<evidence type="ECO:0000256" key="6">
    <source>
        <dbReference type="ARBA" id="ARBA00023163"/>
    </source>
</evidence>
<evidence type="ECO:0000259" key="10">
    <source>
        <dbReference type="Pfam" id="PF04316"/>
    </source>
</evidence>
<comment type="function">
    <text evidence="7">Responsible for the coupling of flagellin expression to flagellar assembly by preventing expression of the flagellin genes when a component of the middle class of proteins is defective. It negatively regulates flagellar genes by inhibiting the activity of FliA by directly binding to FliA.</text>
</comment>
<evidence type="ECO:0000256" key="9">
    <source>
        <dbReference type="SAM" id="MobiDB-lite"/>
    </source>
</evidence>
<dbReference type="GO" id="GO:0045892">
    <property type="term" value="P:negative regulation of DNA-templated transcription"/>
    <property type="evidence" value="ECO:0007669"/>
    <property type="project" value="InterPro"/>
</dbReference>
<comment type="caution">
    <text evidence="11">The sequence shown here is derived from an EMBL/GenBank/DDBJ whole genome shotgun (WGS) entry which is preliminary data.</text>
</comment>
<keyword evidence="4" id="KW-1005">Bacterial flagellum biogenesis</keyword>
<evidence type="ECO:0000256" key="8">
    <source>
        <dbReference type="ARBA" id="ARBA00030117"/>
    </source>
</evidence>
<gene>
    <name evidence="11" type="ORF">AX018_104222</name>
</gene>
<protein>
    <recommendedName>
        <fullName evidence="2">Negative regulator of flagellin synthesis</fullName>
    </recommendedName>
    <alternativeName>
        <fullName evidence="8">Anti-sigma-28 factor</fullName>
    </alternativeName>
</protein>
<dbReference type="Pfam" id="PF04316">
    <property type="entry name" value="FlgM"/>
    <property type="match status" value="1"/>
</dbReference>
<dbReference type="InterPro" id="IPR007412">
    <property type="entry name" value="FlgM"/>
</dbReference>
<dbReference type="Proteomes" id="UP000248856">
    <property type="component" value="Unassembled WGS sequence"/>
</dbReference>
<dbReference type="InterPro" id="IPR035890">
    <property type="entry name" value="Anti-sigma-28_factor_FlgM_sf"/>
</dbReference>
<evidence type="ECO:0000256" key="5">
    <source>
        <dbReference type="ARBA" id="ARBA00023015"/>
    </source>
</evidence>
<evidence type="ECO:0000256" key="2">
    <source>
        <dbReference type="ARBA" id="ARBA00017823"/>
    </source>
</evidence>
<dbReference type="GO" id="GO:0044781">
    <property type="term" value="P:bacterial-type flagellum organization"/>
    <property type="evidence" value="ECO:0007669"/>
    <property type="project" value="UniProtKB-KW"/>
</dbReference>
<dbReference type="AlphaFoldDB" id="A0A328YSZ9"/>
<evidence type="ECO:0000256" key="4">
    <source>
        <dbReference type="ARBA" id="ARBA00022795"/>
    </source>
</evidence>
<sequence>MRISSPTALPEVVPAAPATPAAPAAAPTPASAPASAPGAESQTAILQPARAALSELPAVDQTRVAEIRDALARGELPFDPERLAALVVRYHGSGR</sequence>
<proteinExistence type="inferred from homology"/>
<feature type="compositionally biased region" description="Low complexity" evidence="9">
    <location>
        <begin position="14"/>
        <end position="37"/>
    </location>
</feature>